<accession>A0AAV9HGY9</accession>
<dbReference type="AlphaFoldDB" id="A0AAV9HGY9"/>
<evidence type="ECO:0000313" key="2">
    <source>
        <dbReference type="EMBL" id="KAK4459464.1"/>
    </source>
</evidence>
<sequence length="403" mass="44627">MGTFCGINLLTLSAIPIVLLLLLLQHLNLVSLTQIFYYLVKLPLHLLLNLPRLKDGQEREEEEEKIPPTHHFVLTTEEGPEEPSPSSGRQISYSIYNPGEVPSSSYYYPYNHSHRWHRRCPQHTAFYLHGTPSSHHEAFLLASSARRCNLRVIAPSRPGFGGSTFRPGGTLLDYAGDVLALADHLGVEKFGIIAASGGAPFALACRSAIPRDRLVGIAVVSGIYDTRSLGGTGGLKLGSRVMMWIAQCRLGRWVLAWGIDRQFAGLLGPPDDDKRLREMVESGMDETEKAVWEEQTEEMRRAVVMSLREGVKYGGKAAAWEMKLLGGDWGFQFGPGLVEKKGDLVMWHGDRDENVPVGLARRAKEMLGEKADLRVVEGQGHGTLTRYVAGEVCQEIVEMLNRG</sequence>
<protein>
    <submittedName>
        <fullName evidence="2">Alpha/Beta hydrolase protein</fullName>
    </submittedName>
</protein>
<dbReference type="Gene3D" id="3.40.50.1820">
    <property type="entry name" value="alpha/beta hydrolase"/>
    <property type="match status" value="1"/>
</dbReference>
<reference evidence="2" key="2">
    <citation type="submission" date="2023-06" db="EMBL/GenBank/DDBJ databases">
        <authorList>
            <consortium name="Lawrence Berkeley National Laboratory"/>
            <person name="Mondo S.J."/>
            <person name="Hensen N."/>
            <person name="Bonometti L."/>
            <person name="Westerberg I."/>
            <person name="Brannstrom I.O."/>
            <person name="Guillou S."/>
            <person name="Cros-Aarteil S."/>
            <person name="Calhoun S."/>
            <person name="Haridas S."/>
            <person name="Kuo A."/>
            <person name="Pangilinan J."/>
            <person name="Riley R."/>
            <person name="Labutti K."/>
            <person name="Andreopoulos B."/>
            <person name="Lipzen A."/>
            <person name="Chen C."/>
            <person name="Yanf M."/>
            <person name="Daum C."/>
            <person name="Ng V."/>
            <person name="Clum A."/>
            <person name="Steindorff A."/>
            <person name="Ohm R."/>
            <person name="Martin F."/>
            <person name="Silar P."/>
            <person name="Natvig D."/>
            <person name="Lalanne C."/>
            <person name="Gautier V."/>
            <person name="Ament-Velasquez S.L."/>
            <person name="Kruys A."/>
            <person name="Hutchinson M.I."/>
            <person name="Powell A.J."/>
            <person name="Barry K."/>
            <person name="Miller A.N."/>
            <person name="Grigoriev I.V."/>
            <person name="Debuchy R."/>
            <person name="Gladieux P."/>
            <person name="Thoren M.H."/>
            <person name="Johannesson H."/>
        </authorList>
    </citation>
    <scope>NUCLEOTIDE SEQUENCE</scope>
    <source>
        <strain evidence="2">PSN324</strain>
    </source>
</reference>
<feature type="domain" description="AB hydrolase-1" evidence="1">
    <location>
        <begin position="128"/>
        <end position="382"/>
    </location>
</feature>
<proteinExistence type="predicted"/>
<dbReference type="PANTHER" id="PTHR43433:SF10">
    <property type="entry name" value="AB HYDROLASE-1 DOMAIN-CONTAINING PROTEIN"/>
    <property type="match status" value="1"/>
</dbReference>
<organism evidence="2 3">
    <name type="scientific">Cladorrhinum samala</name>
    <dbReference type="NCBI Taxonomy" id="585594"/>
    <lineage>
        <taxon>Eukaryota</taxon>
        <taxon>Fungi</taxon>
        <taxon>Dikarya</taxon>
        <taxon>Ascomycota</taxon>
        <taxon>Pezizomycotina</taxon>
        <taxon>Sordariomycetes</taxon>
        <taxon>Sordariomycetidae</taxon>
        <taxon>Sordariales</taxon>
        <taxon>Podosporaceae</taxon>
        <taxon>Cladorrhinum</taxon>
    </lineage>
</organism>
<dbReference type="Pfam" id="PF12697">
    <property type="entry name" value="Abhydrolase_6"/>
    <property type="match status" value="1"/>
</dbReference>
<dbReference type="InterPro" id="IPR050471">
    <property type="entry name" value="AB_hydrolase"/>
</dbReference>
<dbReference type="GO" id="GO:0016787">
    <property type="term" value="F:hydrolase activity"/>
    <property type="evidence" value="ECO:0007669"/>
    <property type="project" value="UniProtKB-KW"/>
</dbReference>
<dbReference type="PANTHER" id="PTHR43433">
    <property type="entry name" value="HYDROLASE, ALPHA/BETA FOLD FAMILY PROTEIN"/>
    <property type="match status" value="1"/>
</dbReference>
<keyword evidence="3" id="KW-1185">Reference proteome</keyword>
<evidence type="ECO:0000259" key="1">
    <source>
        <dbReference type="Pfam" id="PF12697"/>
    </source>
</evidence>
<dbReference type="SUPFAM" id="SSF53474">
    <property type="entry name" value="alpha/beta-Hydrolases"/>
    <property type="match status" value="1"/>
</dbReference>
<dbReference type="InterPro" id="IPR029058">
    <property type="entry name" value="AB_hydrolase_fold"/>
</dbReference>
<keyword evidence="2" id="KW-0378">Hydrolase</keyword>
<comment type="caution">
    <text evidence="2">The sequence shown here is derived from an EMBL/GenBank/DDBJ whole genome shotgun (WGS) entry which is preliminary data.</text>
</comment>
<evidence type="ECO:0000313" key="3">
    <source>
        <dbReference type="Proteomes" id="UP001321749"/>
    </source>
</evidence>
<reference evidence="2" key="1">
    <citation type="journal article" date="2023" name="Mol. Phylogenet. Evol.">
        <title>Genome-scale phylogeny and comparative genomics of the fungal order Sordariales.</title>
        <authorList>
            <person name="Hensen N."/>
            <person name="Bonometti L."/>
            <person name="Westerberg I."/>
            <person name="Brannstrom I.O."/>
            <person name="Guillou S."/>
            <person name="Cros-Aarteil S."/>
            <person name="Calhoun S."/>
            <person name="Haridas S."/>
            <person name="Kuo A."/>
            <person name="Mondo S."/>
            <person name="Pangilinan J."/>
            <person name="Riley R."/>
            <person name="LaButti K."/>
            <person name="Andreopoulos B."/>
            <person name="Lipzen A."/>
            <person name="Chen C."/>
            <person name="Yan M."/>
            <person name="Daum C."/>
            <person name="Ng V."/>
            <person name="Clum A."/>
            <person name="Steindorff A."/>
            <person name="Ohm R.A."/>
            <person name="Martin F."/>
            <person name="Silar P."/>
            <person name="Natvig D.O."/>
            <person name="Lalanne C."/>
            <person name="Gautier V."/>
            <person name="Ament-Velasquez S.L."/>
            <person name="Kruys A."/>
            <person name="Hutchinson M.I."/>
            <person name="Powell A.J."/>
            <person name="Barry K."/>
            <person name="Miller A.N."/>
            <person name="Grigoriev I.V."/>
            <person name="Debuchy R."/>
            <person name="Gladieux P."/>
            <person name="Hiltunen Thoren M."/>
            <person name="Johannesson H."/>
        </authorList>
    </citation>
    <scope>NUCLEOTIDE SEQUENCE</scope>
    <source>
        <strain evidence="2">PSN324</strain>
    </source>
</reference>
<dbReference type="InterPro" id="IPR000073">
    <property type="entry name" value="AB_hydrolase_1"/>
</dbReference>
<dbReference type="EMBL" id="MU865036">
    <property type="protein sequence ID" value="KAK4459464.1"/>
    <property type="molecule type" value="Genomic_DNA"/>
</dbReference>
<name>A0AAV9HGY9_9PEZI</name>
<dbReference type="Proteomes" id="UP001321749">
    <property type="component" value="Unassembled WGS sequence"/>
</dbReference>
<gene>
    <name evidence="2" type="ORF">QBC42DRAFT_231681</name>
</gene>